<gene>
    <name evidence="3" type="ORF">H9791_04260</name>
</gene>
<feature type="domain" description="Metallo-beta-lactamase" evidence="2">
    <location>
        <begin position="45"/>
        <end position="209"/>
    </location>
</feature>
<reference evidence="3" key="1">
    <citation type="journal article" date="2021" name="PeerJ">
        <title>Extensive microbial diversity within the chicken gut microbiome revealed by metagenomics and culture.</title>
        <authorList>
            <person name="Gilroy R."/>
            <person name="Ravi A."/>
            <person name="Getino M."/>
            <person name="Pursley I."/>
            <person name="Horton D.L."/>
            <person name="Alikhan N.F."/>
            <person name="Baker D."/>
            <person name="Gharbi K."/>
            <person name="Hall N."/>
            <person name="Watson M."/>
            <person name="Adriaenssens E.M."/>
            <person name="Foster-Nyarko E."/>
            <person name="Jarju S."/>
            <person name="Secka A."/>
            <person name="Antonio M."/>
            <person name="Oren A."/>
            <person name="Chaudhuri R.R."/>
            <person name="La Ragione R."/>
            <person name="Hildebrand F."/>
            <person name="Pallen M.J."/>
        </authorList>
    </citation>
    <scope>NUCLEOTIDE SEQUENCE</scope>
    <source>
        <strain evidence="3">B3-3758</strain>
    </source>
</reference>
<evidence type="ECO:0000259" key="2">
    <source>
        <dbReference type="SMART" id="SM00849"/>
    </source>
</evidence>
<comment type="caution">
    <text evidence="3">The sequence shown here is derived from an EMBL/GenBank/DDBJ whole genome shotgun (WGS) entry which is preliminary data.</text>
</comment>
<dbReference type="Proteomes" id="UP000824236">
    <property type="component" value="Unassembled WGS sequence"/>
</dbReference>
<dbReference type="InterPro" id="IPR001279">
    <property type="entry name" value="Metallo-B-lactamas"/>
</dbReference>
<dbReference type="InterPro" id="IPR050855">
    <property type="entry name" value="NDM-1-like"/>
</dbReference>
<dbReference type="PANTHER" id="PTHR42951:SF22">
    <property type="entry name" value="METALLO BETA-LACTAMASE SUPERFAMILY LIPOPROTEIN"/>
    <property type="match status" value="1"/>
</dbReference>
<dbReference type="AlphaFoldDB" id="A0A9E2NN65"/>
<protein>
    <submittedName>
        <fullName evidence="3">MBL fold metallo-hydrolase</fullName>
    </submittedName>
</protein>
<evidence type="ECO:0000313" key="3">
    <source>
        <dbReference type="EMBL" id="MBU3813705.1"/>
    </source>
</evidence>
<dbReference type="Pfam" id="PF00753">
    <property type="entry name" value="Lactamase_B"/>
    <property type="match status" value="1"/>
</dbReference>
<reference evidence="3" key="2">
    <citation type="submission" date="2021-04" db="EMBL/GenBank/DDBJ databases">
        <authorList>
            <person name="Gilroy R."/>
        </authorList>
    </citation>
    <scope>NUCLEOTIDE SEQUENCE</scope>
    <source>
        <strain evidence="3">B3-3758</strain>
    </source>
</reference>
<dbReference type="PANTHER" id="PTHR42951">
    <property type="entry name" value="METALLO-BETA-LACTAMASE DOMAIN-CONTAINING"/>
    <property type="match status" value="1"/>
</dbReference>
<dbReference type="SUPFAM" id="SSF56281">
    <property type="entry name" value="Metallo-hydrolase/oxidoreductase"/>
    <property type="match status" value="1"/>
</dbReference>
<name>A0A9E2NN65_9BACE</name>
<accession>A0A9E2NN65</accession>
<dbReference type="Gene3D" id="3.60.15.10">
    <property type="entry name" value="Ribonuclease Z/Hydroxyacylglutathione hydrolase-like"/>
    <property type="match status" value="1"/>
</dbReference>
<dbReference type="EMBL" id="JAHLFO010000051">
    <property type="protein sequence ID" value="MBU3813705.1"/>
    <property type="molecule type" value="Genomic_DNA"/>
</dbReference>
<organism evidence="3 4">
    <name type="scientific">Candidatus Bacteroides intestinipullorum</name>
    <dbReference type="NCBI Taxonomy" id="2838471"/>
    <lineage>
        <taxon>Bacteria</taxon>
        <taxon>Pseudomonadati</taxon>
        <taxon>Bacteroidota</taxon>
        <taxon>Bacteroidia</taxon>
        <taxon>Bacteroidales</taxon>
        <taxon>Bacteroidaceae</taxon>
        <taxon>Bacteroides</taxon>
    </lineage>
</organism>
<evidence type="ECO:0000256" key="1">
    <source>
        <dbReference type="SAM" id="MobiDB-lite"/>
    </source>
</evidence>
<sequence>MRKWILLILALLPVCGVWSQVVFKNDEVTVSLLKDKTWVFETWDYTTMYLLEGTGRAALIDAGTRCADLDQIVERITDKPYDVIITHAHPDHAGCIGYFDEVWMHRNDSVLIAERTKDYKGTVRYLHEGQVFDLGGRQLEVALMPGHTPGSVVLLDYAQGDCYSGDAFGSGEVWLQCEPMLPLETFYQSCCRMEQLMQEKGISRIWCGHYPYLKKSLPLGYIQTQKKLARRLADGDQEGSQPYDNPAIPQPPTTRSLSDGICKVVYDVRNIGR</sequence>
<feature type="region of interest" description="Disordered" evidence="1">
    <location>
        <begin position="233"/>
        <end position="256"/>
    </location>
</feature>
<dbReference type="InterPro" id="IPR036866">
    <property type="entry name" value="RibonucZ/Hydroxyglut_hydro"/>
</dbReference>
<dbReference type="SMART" id="SM00849">
    <property type="entry name" value="Lactamase_B"/>
    <property type="match status" value="1"/>
</dbReference>
<evidence type="ECO:0000313" key="4">
    <source>
        <dbReference type="Proteomes" id="UP000824236"/>
    </source>
</evidence>
<proteinExistence type="predicted"/>